<dbReference type="InterPro" id="IPR025506">
    <property type="entry name" value="Abi_alpha"/>
</dbReference>
<sequence length="320" mass="34056">MSLAHINTGGAPATDERAELRAVPDPAPAPGAVGSTLQALPGLLRISAVTVAHTAGWGIAAYARTWGRVARAVVDPGEAARLSDDLGAVAGQLTELARSVAKGGPISEAVERWGLPALEAAQTSLQSRGTRPGGESESDKLRRYGEQLLRRSRDVWDDDSRHPAYAAILRDLAPDEARLLVLLLRDGPQPSVDVREGGAIGRLTGARAVARGLTMIGPRASVRYPDSVPQYLNNLTRLGLVWQSPEPVAELLRYQVVEAQPDVLDAVHSVRSARIIRRSIHLTPFGQDFARVCFADADELADLPTHEAPPDAAATEGPDD</sequence>
<evidence type="ECO:0000256" key="1">
    <source>
        <dbReference type="SAM" id="MobiDB-lite"/>
    </source>
</evidence>
<reference evidence="2 3" key="1">
    <citation type="submission" date="2024-07" db="EMBL/GenBank/DDBJ databases">
        <authorList>
            <person name="Lee S."/>
            <person name="Kang M."/>
        </authorList>
    </citation>
    <scope>NUCLEOTIDE SEQUENCE [LARGE SCALE GENOMIC DNA]</scope>
    <source>
        <strain evidence="2 3">DS6</strain>
    </source>
</reference>
<feature type="region of interest" description="Disordered" evidence="1">
    <location>
        <begin position="122"/>
        <end position="141"/>
    </location>
</feature>
<keyword evidence="3" id="KW-1185">Reference proteome</keyword>
<dbReference type="Gene3D" id="3.30.110.190">
    <property type="match status" value="1"/>
</dbReference>
<organism evidence="2 3">
    <name type="scientific">Nocardioides eburneus</name>
    <dbReference type="NCBI Taxonomy" id="3231482"/>
    <lineage>
        <taxon>Bacteria</taxon>
        <taxon>Bacillati</taxon>
        <taxon>Actinomycetota</taxon>
        <taxon>Actinomycetes</taxon>
        <taxon>Propionibacteriales</taxon>
        <taxon>Nocardioidaceae</taxon>
        <taxon>Nocardioides</taxon>
    </lineage>
</organism>
<gene>
    <name evidence="2" type="ORF">AB3X52_11075</name>
</gene>
<protein>
    <submittedName>
        <fullName evidence="2">Abi-alpha family protein</fullName>
    </submittedName>
</protein>
<comment type="caution">
    <text evidence="2">The sequence shown here is derived from an EMBL/GenBank/DDBJ whole genome shotgun (WGS) entry which is preliminary data.</text>
</comment>
<dbReference type="RefSeq" id="WP_367994130.1">
    <property type="nucleotide sequence ID" value="NZ_JBFPJR010000017.1"/>
</dbReference>
<dbReference type="EMBL" id="JBFPJR010000017">
    <property type="protein sequence ID" value="MEX0428162.1"/>
    <property type="molecule type" value="Genomic_DNA"/>
</dbReference>
<accession>A0ABV3T0J1</accession>
<dbReference type="Proteomes" id="UP001556631">
    <property type="component" value="Unassembled WGS sequence"/>
</dbReference>
<evidence type="ECO:0000313" key="2">
    <source>
        <dbReference type="EMBL" id="MEX0428162.1"/>
    </source>
</evidence>
<proteinExistence type="predicted"/>
<evidence type="ECO:0000313" key="3">
    <source>
        <dbReference type="Proteomes" id="UP001556631"/>
    </source>
</evidence>
<name>A0ABV3T0J1_9ACTN</name>
<dbReference type="Pfam" id="PF14337">
    <property type="entry name" value="Abi_alpha"/>
    <property type="match status" value="1"/>
</dbReference>